<reference evidence="9" key="1">
    <citation type="submission" date="2016-10" db="EMBL/GenBank/DDBJ databases">
        <authorList>
            <person name="Varghese N."/>
            <person name="Submissions S."/>
        </authorList>
    </citation>
    <scope>NUCLEOTIDE SEQUENCE [LARGE SCALE GENOMIC DNA]</scope>
    <source>
        <strain evidence="9">DSM 22703</strain>
    </source>
</reference>
<evidence type="ECO:0000313" key="9">
    <source>
        <dbReference type="Proteomes" id="UP000198756"/>
    </source>
</evidence>
<dbReference type="InterPro" id="IPR027417">
    <property type="entry name" value="P-loop_NTPase"/>
</dbReference>
<accession>A0A1G5ZL36</accession>
<keyword evidence="9" id="KW-1185">Reference proteome</keyword>
<evidence type="ECO:0000313" key="8">
    <source>
        <dbReference type="EMBL" id="SDA95013.1"/>
    </source>
</evidence>
<evidence type="ECO:0000256" key="3">
    <source>
        <dbReference type="ARBA" id="ARBA00022806"/>
    </source>
</evidence>
<dbReference type="InterPro" id="IPR014017">
    <property type="entry name" value="DNA_helicase_UvrD-like_C"/>
</dbReference>
<dbReference type="GO" id="GO:0043138">
    <property type="term" value="F:3'-5' DNA helicase activity"/>
    <property type="evidence" value="ECO:0007669"/>
    <property type="project" value="TreeGrafter"/>
</dbReference>
<dbReference type="Gene3D" id="3.40.50.300">
    <property type="entry name" value="P-loop containing nucleotide triphosphate hydrolases"/>
    <property type="match status" value="3"/>
</dbReference>
<keyword evidence="3 8" id="KW-0347">Helicase</keyword>
<dbReference type="GO" id="GO:0005524">
    <property type="term" value="F:ATP binding"/>
    <property type="evidence" value="ECO:0007669"/>
    <property type="project" value="UniProtKB-KW"/>
</dbReference>
<evidence type="ECO:0000259" key="7">
    <source>
        <dbReference type="Pfam" id="PF13361"/>
    </source>
</evidence>
<sequence>MAWMIREDQLDPDQREFINVESKKSGNIWVKGFAGSGKSVLLIHSLKNVLQKEPNARIAVVVYTHSLIDMFKTGMKELNIPSSIPVMTYIEFCDKNSQSFDYIFCDEVQDLPSRVLYAMNNRSRKVIVAGDSNQSIYDTDPRWNEPVVNPSQVGDIINARAFSLNMIHRLTRSIIAAVQKILPSMNIWGAKRDLTKQDVNIRLCEASSETEEVKYIYQEAQKGANVGDTSVILLPTLNMISKFANQVLSANNKPQWNEKKNTWGKPDYGDLNRHLRSNGIKIQFIGSGYGSLSDAEKNKEAILMSYHSSKGLDFDNVFLPYLNNSFYLHPSNANTLFMVAMTRSRKNLYLTYFGYTHDLVDKFKGECTEISISDILNQRTSTRSNNNFDF</sequence>
<dbReference type="GO" id="GO:0005829">
    <property type="term" value="C:cytosol"/>
    <property type="evidence" value="ECO:0007669"/>
    <property type="project" value="TreeGrafter"/>
</dbReference>
<dbReference type="STRING" id="279824.SAMN03080617_03992"/>
<feature type="domain" description="UvrD-like helicase C-terminal" evidence="7">
    <location>
        <begin position="296"/>
        <end position="353"/>
    </location>
</feature>
<dbReference type="GO" id="GO:0016787">
    <property type="term" value="F:hydrolase activity"/>
    <property type="evidence" value="ECO:0007669"/>
    <property type="project" value="UniProtKB-KW"/>
</dbReference>
<dbReference type="GO" id="GO:0033202">
    <property type="term" value="C:DNA helicase complex"/>
    <property type="evidence" value="ECO:0007669"/>
    <property type="project" value="TreeGrafter"/>
</dbReference>
<name>A0A1G5ZL36_9BACT</name>
<dbReference type="Pfam" id="PF01443">
    <property type="entry name" value="Viral_helicase1"/>
    <property type="match status" value="1"/>
</dbReference>
<organism evidence="8 9">
    <name type="scientific">Algoriphagus alkaliphilus</name>
    <dbReference type="NCBI Taxonomy" id="279824"/>
    <lineage>
        <taxon>Bacteria</taxon>
        <taxon>Pseudomonadati</taxon>
        <taxon>Bacteroidota</taxon>
        <taxon>Cytophagia</taxon>
        <taxon>Cytophagales</taxon>
        <taxon>Cyclobacteriaceae</taxon>
        <taxon>Algoriphagus</taxon>
    </lineage>
</organism>
<dbReference type="OrthoDB" id="9809039at2"/>
<dbReference type="AlphaFoldDB" id="A0A1G5ZL36"/>
<evidence type="ECO:0000256" key="4">
    <source>
        <dbReference type="ARBA" id="ARBA00022840"/>
    </source>
</evidence>
<dbReference type="InterPro" id="IPR000212">
    <property type="entry name" value="DNA_helicase_UvrD/REP"/>
</dbReference>
<evidence type="ECO:0000256" key="5">
    <source>
        <dbReference type="ARBA" id="ARBA00034923"/>
    </source>
</evidence>
<protein>
    <recommendedName>
        <fullName evidence="5">DNA 3'-5' helicase II</fullName>
    </recommendedName>
</protein>
<gene>
    <name evidence="8" type="ORF">SAMN03080617_03992</name>
</gene>
<dbReference type="GO" id="GO:0000725">
    <property type="term" value="P:recombinational repair"/>
    <property type="evidence" value="ECO:0007669"/>
    <property type="project" value="TreeGrafter"/>
</dbReference>
<dbReference type="Proteomes" id="UP000198756">
    <property type="component" value="Unassembled WGS sequence"/>
</dbReference>
<keyword evidence="4" id="KW-0067">ATP-binding</keyword>
<dbReference type="SUPFAM" id="SSF52540">
    <property type="entry name" value="P-loop containing nucleoside triphosphate hydrolases"/>
    <property type="match status" value="1"/>
</dbReference>
<dbReference type="GO" id="GO:0003677">
    <property type="term" value="F:DNA binding"/>
    <property type="evidence" value="ECO:0007669"/>
    <property type="project" value="InterPro"/>
</dbReference>
<dbReference type="PANTHER" id="PTHR11070:SF2">
    <property type="entry name" value="ATP-DEPENDENT DNA HELICASE SRS2"/>
    <property type="match status" value="1"/>
</dbReference>
<dbReference type="EMBL" id="FMXE01000042">
    <property type="protein sequence ID" value="SDA95013.1"/>
    <property type="molecule type" value="Genomic_DNA"/>
</dbReference>
<dbReference type="RefSeq" id="WP_092734183.1">
    <property type="nucleotide sequence ID" value="NZ_FMXE01000042.1"/>
</dbReference>
<evidence type="ECO:0000256" key="1">
    <source>
        <dbReference type="ARBA" id="ARBA00022741"/>
    </source>
</evidence>
<keyword evidence="1" id="KW-0547">Nucleotide-binding</keyword>
<keyword evidence="2" id="KW-0378">Hydrolase</keyword>
<dbReference type="InterPro" id="IPR027351">
    <property type="entry name" value="(+)RNA_virus_helicase_core_dom"/>
</dbReference>
<evidence type="ECO:0000259" key="6">
    <source>
        <dbReference type="Pfam" id="PF01443"/>
    </source>
</evidence>
<dbReference type="Pfam" id="PF13361">
    <property type="entry name" value="UvrD_C"/>
    <property type="match status" value="1"/>
</dbReference>
<proteinExistence type="predicted"/>
<evidence type="ECO:0000256" key="2">
    <source>
        <dbReference type="ARBA" id="ARBA00022801"/>
    </source>
</evidence>
<dbReference type="PANTHER" id="PTHR11070">
    <property type="entry name" value="UVRD / RECB / PCRA DNA HELICASE FAMILY MEMBER"/>
    <property type="match status" value="1"/>
</dbReference>
<feature type="domain" description="(+)RNA virus helicase C-terminal" evidence="6">
    <location>
        <begin position="29"/>
        <end position="139"/>
    </location>
</feature>